<dbReference type="SUPFAM" id="SSF103473">
    <property type="entry name" value="MFS general substrate transporter"/>
    <property type="match status" value="1"/>
</dbReference>
<gene>
    <name evidence="5" type="ORF">DM01DRAFT_251060</name>
</gene>
<evidence type="ECO:0000256" key="3">
    <source>
        <dbReference type="SAM" id="Phobius"/>
    </source>
</evidence>
<accession>A0A1X2GV51</accession>
<sequence>MEYSDDIPNGGYGWVVAICGFLSNFVMFGFASIWGVFSAAFASSTLEGKATTLELMGIGSVAIAGLNLMTPLSPLLAMLGARAVMLIGTVLLSLGIILTSFGYEVWHIYLSQGVLFGVGASLVYMTVVAVIPQYFSTRRGIAMGISSAGTGIGGLALSPMANSLIEKYGIPWAYRIIGLMSFGILLISTCLIRTRQPRPTSFKFPIQFSMLKDLDFVLWLLGAAVALMGYFTPLFYIPKYGLSIGLTRSQCSNLIAICCAMNAAGRLILGYVADRIGRLNMYIASNLLAGLLCCLLWRYATTYDTMIAFSVTWGLVCGTYFALAPPITAYIVGMEKLSSGLSILFLVSAASCTGPVIGAAIEQSTPGNGYIGVQMFSGVVYIFGGLLFIIIKMRKTGSILSIL</sequence>
<keyword evidence="3" id="KW-0472">Membrane</keyword>
<dbReference type="Proteomes" id="UP000242146">
    <property type="component" value="Unassembled WGS sequence"/>
</dbReference>
<dbReference type="InterPro" id="IPR050327">
    <property type="entry name" value="Proton-linked_MCT"/>
</dbReference>
<feature type="transmembrane region" description="Helical" evidence="3">
    <location>
        <begin position="109"/>
        <end position="131"/>
    </location>
</feature>
<dbReference type="InterPro" id="IPR011701">
    <property type="entry name" value="MFS"/>
</dbReference>
<feature type="transmembrane region" description="Helical" evidence="3">
    <location>
        <begin position="343"/>
        <end position="361"/>
    </location>
</feature>
<dbReference type="PROSITE" id="PS50850">
    <property type="entry name" value="MFS"/>
    <property type="match status" value="1"/>
</dbReference>
<dbReference type="EMBL" id="MCGT01000002">
    <property type="protein sequence ID" value="ORX61912.1"/>
    <property type="molecule type" value="Genomic_DNA"/>
</dbReference>
<feature type="domain" description="Major facilitator superfamily (MFS) profile" evidence="4">
    <location>
        <begin position="12"/>
        <end position="396"/>
    </location>
</feature>
<feature type="transmembrane region" description="Helical" evidence="3">
    <location>
        <begin position="83"/>
        <end position="103"/>
    </location>
</feature>
<feature type="transmembrane region" description="Helical" evidence="3">
    <location>
        <begin position="252"/>
        <end position="272"/>
    </location>
</feature>
<feature type="transmembrane region" description="Helical" evidence="3">
    <location>
        <begin position="12"/>
        <end position="37"/>
    </location>
</feature>
<dbReference type="STRING" id="101127.A0A1X2GV51"/>
<reference evidence="5 6" key="1">
    <citation type="submission" date="2016-07" db="EMBL/GenBank/DDBJ databases">
        <title>Pervasive Adenine N6-methylation of Active Genes in Fungi.</title>
        <authorList>
            <consortium name="DOE Joint Genome Institute"/>
            <person name="Mondo S.J."/>
            <person name="Dannebaum R.O."/>
            <person name="Kuo R.C."/>
            <person name="Labutti K."/>
            <person name="Haridas S."/>
            <person name="Kuo A."/>
            <person name="Salamov A."/>
            <person name="Ahrendt S.R."/>
            <person name="Lipzen A."/>
            <person name="Sullivan W."/>
            <person name="Andreopoulos W.B."/>
            <person name="Clum A."/>
            <person name="Lindquist E."/>
            <person name="Daum C."/>
            <person name="Ramamoorthy G.K."/>
            <person name="Gryganskyi A."/>
            <person name="Culley D."/>
            <person name="Magnuson J.K."/>
            <person name="James T.Y."/>
            <person name="O'Malley M.A."/>
            <person name="Stajich J.E."/>
            <person name="Spatafora J.W."/>
            <person name="Visel A."/>
            <person name="Grigoriev I.V."/>
        </authorList>
    </citation>
    <scope>NUCLEOTIDE SEQUENCE [LARGE SCALE GENOMIC DNA]</scope>
    <source>
        <strain evidence="5 6">NRRL 3301</strain>
    </source>
</reference>
<protein>
    <submittedName>
        <fullName evidence="5">MFS general substrate transporter</fullName>
    </submittedName>
</protein>
<feature type="transmembrane region" description="Helical" evidence="3">
    <location>
        <begin position="57"/>
        <end position="76"/>
    </location>
</feature>
<keyword evidence="6" id="KW-1185">Reference proteome</keyword>
<keyword evidence="3" id="KW-1133">Transmembrane helix</keyword>
<evidence type="ECO:0000313" key="5">
    <source>
        <dbReference type="EMBL" id="ORX61912.1"/>
    </source>
</evidence>
<feature type="transmembrane region" description="Helical" evidence="3">
    <location>
        <begin position="279"/>
        <end position="300"/>
    </location>
</feature>
<dbReference type="OrthoDB" id="5667at2759"/>
<feature type="transmembrane region" description="Helical" evidence="3">
    <location>
        <begin position="306"/>
        <end position="331"/>
    </location>
</feature>
<dbReference type="GO" id="GO:0022857">
    <property type="term" value="F:transmembrane transporter activity"/>
    <property type="evidence" value="ECO:0007669"/>
    <property type="project" value="InterPro"/>
</dbReference>
<dbReference type="GO" id="GO:0016020">
    <property type="term" value="C:membrane"/>
    <property type="evidence" value="ECO:0007669"/>
    <property type="project" value="UniProtKB-SubCell"/>
</dbReference>
<comment type="similarity">
    <text evidence="2">Belongs to the major facilitator superfamily. Monocarboxylate porter (TC 2.A.1.13) family.</text>
</comment>
<organism evidence="5 6">
    <name type="scientific">Hesseltinella vesiculosa</name>
    <dbReference type="NCBI Taxonomy" id="101127"/>
    <lineage>
        <taxon>Eukaryota</taxon>
        <taxon>Fungi</taxon>
        <taxon>Fungi incertae sedis</taxon>
        <taxon>Mucoromycota</taxon>
        <taxon>Mucoromycotina</taxon>
        <taxon>Mucoromycetes</taxon>
        <taxon>Mucorales</taxon>
        <taxon>Cunninghamellaceae</taxon>
        <taxon>Hesseltinella</taxon>
    </lineage>
</organism>
<feature type="transmembrane region" description="Helical" evidence="3">
    <location>
        <begin position="172"/>
        <end position="192"/>
    </location>
</feature>
<dbReference type="InterPro" id="IPR020846">
    <property type="entry name" value="MFS_dom"/>
</dbReference>
<evidence type="ECO:0000256" key="1">
    <source>
        <dbReference type="ARBA" id="ARBA00004141"/>
    </source>
</evidence>
<feature type="transmembrane region" description="Helical" evidence="3">
    <location>
        <begin position="213"/>
        <end position="232"/>
    </location>
</feature>
<comment type="caution">
    <text evidence="5">The sequence shown here is derived from an EMBL/GenBank/DDBJ whole genome shotgun (WGS) entry which is preliminary data.</text>
</comment>
<dbReference type="Gene3D" id="1.20.1250.20">
    <property type="entry name" value="MFS general substrate transporter like domains"/>
    <property type="match status" value="2"/>
</dbReference>
<dbReference type="Pfam" id="PF07690">
    <property type="entry name" value="MFS_1"/>
    <property type="match status" value="1"/>
</dbReference>
<dbReference type="AlphaFoldDB" id="A0A1X2GV51"/>
<comment type="subcellular location">
    <subcellularLocation>
        <location evidence="1">Membrane</location>
        <topology evidence="1">Multi-pass membrane protein</topology>
    </subcellularLocation>
</comment>
<dbReference type="PANTHER" id="PTHR11360:SF284">
    <property type="entry name" value="EG:103B4.3 PROTEIN-RELATED"/>
    <property type="match status" value="1"/>
</dbReference>
<keyword evidence="3" id="KW-0812">Transmembrane</keyword>
<evidence type="ECO:0000313" key="6">
    <source>
        <dbReference type="Proteomes" id="UP000242146"/>
    </source>
</evidence>
<dbReference type="InterPro" id="IPR036259">
    <property type="entry name" value="MFS_trans_sf"/>
</dbReference>
<dbReference type="PANTHER" id="PTHR11360">
    <property type="entry name" value="MONOCARBOXYLATE TRANSPORTER"/>
    <property type="match status" value="1"/>
</dbReference>
<name>A0A1X2GV51_9FUNG</name>
<feature type="transmembrane region" description="Helical" evidence="3">
    <location>
        <begin position="373"/>
        <end position="391"/>
    </location>
</feature>
<evidence type="ECO:0000256" key="2">
    <source>
        <dbReference type="ARBA" id="ARBA00006727"/>
    </source>
</evidence>
<proteinExistence type="inferred from homology"/>
<feature type="transmembrane region" description="Helical" evidence="3">
    <location>
        <begin position="140"/>
        <end position="160"/>
    </location>
</feature>
<evidence type="ECO:0000259" key="4">
    <source>
        <dbReference type="PROSITE" id="PS50850"/>
    </source>
</evidence>